<dbReference type="NCBIfam" id="NF005920">
    <property type="entry name" value="PRK07921.1"/>
    <property type="match status" value="1"/>
</dbReference>
<feature type="domain" description="RNA polymerase sigma-70" evidence="8">
    <location>
        <begin position="475"/>
        <end position="501"/>
    </location>
</feature>
<evidence type="ECO:0000256" key="5">
    <source>
        <dbReference type="HAMAP-Rule" id="MF_00963"/>
    </source>
</evidence>
<accession>A0ABY9J7C8</accession>
<feature type="region of interest" description="Sigma-70 factor domain-2" evidence="5">
    <location>
        <begin position="282"/>
        <end position="352"/>
    </location>
</feature>
<dbReference type="InterPro" id="IPR014284">
    <property type="entry name" value="RNA_pol_sigma-70_dom"/>
</dbReference>
<feature type="region of interest" description="Sigma-70 factor domain-3" evidence="5">
    <location>
        <begin position="361"/>
        <end position="437"/>
    </location>
</feature>
<dbReference type="PROSITE" id="PS00716">
    <property type="entry name" value="SIGMA70_2"/>
    <property type="match status" value="1"/>
</dbReference>
<dbReference type="Gene3D" id="1.10.10.10">
    <property type="entry name" value="Winged helix-like DNA-binding domain superfamily/Winged helix DNA-binding domain"/>
    <property type="match status" value="2"/>
</dbReference>
<evidence type="ECO:0000256" key="1">
    <source>
        <dbReference type="ARBA" id="ARBA00023015"/>
    </source>
</evidence>
<feature type="compositionally biased region" description="Basic residues" evidence="6">
    <location>
        <begin position="80"/>
        <end position="94"/>
    </location>
</feature>
<dbReference type="PANTHER" id="PTHR30603">
    <property type="entry name" value="RNA POLYMERASE SIGMA FACTOR RPO"/>
    <property type="match status" value="1"/>
</dbReference>
<evidence type="ECO:0000313" key="10">
    <source>
        <dbReference type="Proteomes" id="UP001224433"/>
    </source>
</evidence>
<dbReference type="InterPro" id="IPR007630">
    <property type="entry name" value="RNA_pol_sigma70_r4"/>
</dbReference>
<feature type="region of interest" description="Disordered" evidence="6">
    <location>
        <begin position="137"/>
        <end position="206"/>
    </location>
</feature>
<evidence type="ECO:0000259" key="7">
    <source>
        <dbReference type="PROSITE" id="PS00715"/>
    </source>
</evidence>
<dbReference type="InterPro" id="IPR012760">
    <property type="entry name" value="RNA_pol_sigma_RpoD_C"/>
</dbReference>
<dbReference type="NCBIfam" id="TIGR02393">
    <property type="entry name" value="RpoD_Cterm"/>
    <property type="match status" value="1"/>
</dbReference>
<keyword evidence="2 5" id="KW-0731">Sigma factor</keyword>
<dbReference type="CDD" id="cd06171">
    <property type="entry name" value="Sigma70_r4"/>
    <property type="match status" value="1"/>
</dbReference>
<feature type="domain" description="RNA polymerase sigma-70" evidence="7">
    <location>
        <begin position="306"/>
        <end position="319"/>
    </location>
</feature>
<evidence type="ECO:0000256" key="2">
    <source>
        <dbReference type="ARBA" id="ARBA00023082"/>
    </source>
</evidence>
<reference evidence="9 10" key="1">
    <citation type="submission" date="2023-03" db="EMBL/GenBank/DDBJ databases">
        <title>Isolation and description of six Streptomyces strains from soil environments, able to metabolize different microbial glucans.</title>
        <authorList>
            <person name="Widen T."/>
            <person name="Larsbrink J."/>
        </authorList>
    </citation>
    <scope>NUCLEOTIDE SEQUENCE [LARGE SCALE GENOMIC DNA]</scope>
    <source>
        <strain evidence="9 10">Alt3</strain>
    </source>
</reference>
<organism evidence="9 10">
    <name type="scientific">Streptomyces glycanivorans</name>
    <dbReference type="NCBI Taxonomy" id="3033808"/>
    <lineage>
        <taxon>Bacteria</taxon>
        <taxon>Bacillati</taxon>
        <taxon>Actinomycetota</taxon>
        <taxon>Actinomycetes</taxon>
        <taxon>Kitasatosporales</taxon>
        <taxon>Streptomycetaceae</taxon>
        <taxon>Streptomyces</taxon>
    </lineage>
</organism>
<dbReference type="Gene3D" id="1.10.601.10">
    <property type="entry name" value="RNA Polymerase Primary Sigma Factor"/>
    <property type="match status" value="2"/>
</dbReference>
<dbReference type="PROSITE" id="PS00715">
    <property type="entry name" value="SIGMA70_1"/>
    <property type="match status" value="1"/>
</dbReference>
<evidence type="ECO:0000256" key="6">
    <source>
        <dbReference type="SAM" id="MobiDB-lite"/>
    </source>
</evidence>
<dbReference type="InterPro" id="IPR007627">
    <property type="entry name" value="RNA_pol_sigma70_r2"/>
</dbReference>
<evidence type="ECO:0000259" key="8">
    <source>
        <dbReference type="PROSITE" id="PS00716"/>
    </source>
</evidence>
<dbReference type="PANTHER" id="PTHR30603:SF59">
    <property type="entry name" value="RNA POLYMERASE PRINCIPAL SIGMA FACTOR HRDA"/>
    <property type="match status" value="1"/>
</dbReference>
<feature type="compositionally biased region" description="Basic residues" evidence="6">
    <location>
        <begin position="137"/>
        <end position="160"/>
    </location>
</feature>
<sequence>MSASTSRTLPPEIAESESVMALIERGKADGQIAGDDVRRAFEADQIPPTQWKNVLRSLNQILEEEGVTLMVSAAESPKRARKSVAAKSPVKRTATKTVTAKTTVTRTVAASAAPTAPSADVAADDAAVAAPAKKAAAKKTVAKKTAAKKTAVKKTAAKKSGKQDDELLDGDEPVEEVKAGKGEEEEGEGENKGFVLSDDDEDDAPAQQVAVAGATADPVKDYLKQIGKVPLLNAEQEVELAKRIEAGLFAEDKLANSDKLAPKLKRELEIIAEDGRRAKNHLLEANLRLVVSLAKRYTGRGMLFLDLIQEGNLGLIRAVEKFDYTKGYKFSTYATWWIRQAITRAMADQARTIRIPVHMVEVINKLARVQRQMLQDLGREPTPEELAKELDMTPEKVIEVQKYGREPISLHTPLGEDGDSEFGDLIEDSEAVVPADAVSFTLLQEQLHSVLDTLSEREAGVVSMRFGLTDGQPKTLDEIGKVYGVTRERIRQIESKTMSKLRHPSRSQVLRDYLD</sequence>
<name>A0ABY9J7C8_9ACTN</name>
<dbReference type="Pfam" id="PF04545">
    <property type="entry name" value="Sigma70_r4"/>
    <property type="match status" value="1"/>
</dbReference>
<comment type="subunit">
    <text evidence="5">Interacts transiently with the RNA polymerase catalytic core.</text>
</comment>
<protein>
    <recommendedName>
        <fullName evidence="5">RNA polymerase sigma factor SigA</fullName>
    </recommendedName>
</protein>
<proteinExistence type="inferred from homology"/>
<keyword evidence="4 5" id="KW-0804">Transcription</keyword>
<dbReference type="SUPFAM" id="SSF88946">
    <property type="entry name" value="Sigma2 domain of RNA polymerase sigma factors"/>
    <property type="match status" value="1"/>
</dbReference>
<dbReference type="NCBIfam" id="NF004561">
    <property type="entry name" value="PRK05901.1-3"/>
    <property type="match status" value="1"/>
</dbReference>
<gene>
    <name evidence="5" type="primary">sigA</name>
    <name evidence="9" type="ORF">P8A20_09030</name>
</gene>
<keyword evidence="3 5" id="KW-0238">DNA-binding</keyword>
<feature type="DNA-binding region" description="H-T-H motif" evidence="5">
    <location>
        <begin position="476"/>
        <end position="495"/>
    </location>
</feature>
<dbReference type="RefSeq" id="WP_147959841.1">
    <property type="nucleotide sequence ID" value="NZ_CP120983.1"/>
</dbReference>
<dbReference type="InterPro" id="IPR007624">
    <property type="entry name" value="RNA_pol_sigma70_r3"/>
</dbReference>
<evidence type="ECO:0000256" key="3">
    <source>
        <dbReference type="ARBA" id="ARBA00023125"/>
    </source>
</evidence>
<dbReference type="EMBL" id="CP120983">
    <property type="protein sequence ID" value="WLQ63727.1"/>
    <property type="molecule type" value="Genomic_DNA"/>
</dbReference>
<keyword evidence="5" id="KW-0963">Cytoplasm</keyword>
<dbReference type="NCBIfam" id="TIGR02937">
    <property type="entry name" value="sigma70-ECF"/>
    <property type="match status" value="1"/>
</dbReference>
<comment type="function">
    <text evidence="5">Sigma factors are initiation factors that promote the attachment of RNA polymerase to specific initiation sites and are then released. This sigma factor is the primary sigma factor during exponential growth.</text>
</comment>
<feature type="region of interest" description="Disordered" evidence="6">
    <location>
        <begin position="80"/>
        <end position="101"/>
    </location>
</feature>
<keyword evidence="10" id="KW-1185">Reference proteome</keyword>
<dbReference type="Pfam" id="PF04539">
    <property type="entry name" value="Sigma70_r3"/>
    <property type="match status" value="1"/>
</dbReference>
<feature type="region of interest" description="Sigma-70 factor domain-4" evidence="5">
    <location>
        <begin position="450"/>
        <end position="503"/>
    </location>
</feature>
<feature type="short sequence motif" description="Interaction with polymerase core subunit RpoC" evidence="5">
    <location>
        <begin position="306"/>
        <end position="309"/>
    </location>
</feature>
<dbReference type="InterPro" id="IPR013324">
    <property type="entry name" value="RNA_pol_sigma_r3/r4-like"/>
</dbReference>
<comment type="subcellular location">
    <subcellularLocation>
        <location evidence="5">Cytoplasm</location>
    </subcellularLocation>
</comment>
<dbReference type="SUPFAM" id="SSF88659">
    <property type="entry name" value="Sigma3 and sigma4 domains of RNA polymerase sigma factors"/>
    <property type="match status" value="2"/>
</dbReference>
<keyword evidence="1 5" id="KW-0805">Transcription regulation</keyword>
<dbReference type="InterPro" id="IPR050239">
    <property type="entry name" value="Sigma-70_RNA_pol_init_factors"/>
</dbReference>
<comment type="similarity">
    <text evidence="5">Belongs to the sigma-70 factor family. RpoD/SigA subfamily.</text>
</comment>
<dbReference type="InterPro" id="IPR036388">
    <property type="entry name" value="WH-like_DNA-bd_sf"/>
</dbReference>
<evidence type="ECO:0000313" key="9">
    <source>
        <dbReference type="EMBL" id="WLQ63727.1"/>
    </source>
</evidence>
<dbReference type="PRINTS" id="PR00046">
    <property type="entry name" value="SIGMA70FCT"/>
</dbReference>
<evidence type="ECO:0000256" key="4">
    <source>
        <dbReference type="ARBA" id="ARBA00023163"/>
    </source>
</evidence>
<dbReference type="InterPro" id="IPR000943">
    <property type="entry name" value="RNA_pol_sigma70"/>
</dbReference>
<dbReference type="Pfam" id="PF04542">
    <property type="entry name" value="Sigma70_r2"/>
    <property type="match status" value="1"/>
</dbReference>
<dbReference type="InterPro" id="IPR009042">
    <property type="entry name" value="RNA_pol_sigma70_r1_2"/>
</dbReference>
<dbReference type="Proteomes" id="UP001224433">
    <property type="component" value="Chromosome"/>
</dbReference>
<dbReference type="InterPro" id="IPR013325">
    <property type="entry name" value="RNA_pol_sigma_r2"/>
</dbReference>
<dbReference type="HAMAP" id="MF_00963">
    <property type="entry name" value="Sigma70_RpoD_SigA"/>
    <property type="match status" value="1"/>
</dbReference>
<dbReference type="Pfam" id="PF00140">
    <property type="entry name" value="Sigma70_r1_2"/>
    <property type="match status" value="1"/>
</dbReference>
<dbReference type="InterPro" id="IPR028630">
    <property type="entry name" value="Sigma70_RpoD"/>
</dbReference>